<accession>A0ABV8T0P2</accession>
<evidence type="ECO:0000256" key="1">
    <source>
        <dbReference type="SAM" id="SignalP"/>
    </source>
</evidence>
<dbReference type="EMBL" id="JBHSDU010000014">
    <property type="protein sequence ID" value="MFC4312807.1"/>
    <property type="molecule type" value="Genomic_DNA"/>
</dbReference>
<evidence type="ECO:0000313" key="2">
    <source>
        <dbReference type="EMBL" id="MFC4312807.1"/>
    </source>
</evidence>
<gene>
    <name evidence="2" type="ORF">ACFPN2_27225</name>
</gene>
<organism evidence="2 3">
    <name type="scientific">Steroidobacter flavus</name>
    <dbReference type="NCBI Taxonomy" id="1842136"/>
    <lineage>
        <taxon>Bacteria</taxon>
        <taxon>Pseudomonadati</taxon>
        <taxon>Pseudomonadota</taxon>
        <taxon>Gammaproteobacteria</taxon>
        <taxon>Steroidobacterales</taxon>
        <taxon>Steroidobacteraceae</taxon>
        <taxon>Steroidobacter</taxon>
    </lineage>
</organism>
<evidence type="ECO:0000313" key="3">
    <source>
        <dbReference type="Proteomes" id="UP001595904"/>
    </source>
</evidence>
<feature type="chain" id="PRO_5047303445" evidence="1">
    <location>
        <begin position="26"/>
        <end position="249"/>
    </location>
</feature>
<dbReference type="RefSeq" id="WP_380602516.1">
    <property type="nucleotide sequence ID" value="NZ_JBHSDU010000014.1"/>
</dbReference>
<sequence length="249" mass="27202">MTTRRRRIGWLILLLPLYAACSASHNDWRTASREPVGLAPDPAKTPEAVVQVYAARTINWKGYFGVHTWIAVKRSGASEFTVHEVIGYRLQRDGTTVVSRMRPPDSRWFGAEPDLLKDVRGPGVDALIDRIDIAIQNYPYNGTYRIWPGPNSNTFTAFVLRDVPELRVDLPPTAIGKDYLGIVPVALTPSGTGAQVNLFGVAGIAAGWEEGVELNLLGLTFGIDPASLSIKLPLLGRIGPDDHTPVIIP</sequence>
<dbReference type="Pfam" id="PF12570">
    <property type="entry name" value="DUF3750"/>
    <property type="match status" value="1"/>
</dbReference>
<reference evidence="3" key="1">
    <citation type="journal article" date="2019" name="Int. J. Syst. Evol. Microbiol.">
        <title>The Global Catalogue of Microorganisms (GCM) 10K type strain sequencing project: providing services to taxonomists for standard genome sequencing and annotation.</title>
        <authorList>
            <consortium name="The Broad Institute Genomics Platform"/>
            <consortium name="The Broad Institute Genome Sequencing Center for Infectious Disease"/>
            <person name="Wu L."/>
            <person name="Ma J."/>
        </authorList>
    </citation>
    <scope>NUCLEOTIDE SEQUENCE [LARGE SCALE GENOMIC DNA]</scope>
    <source>
        <strain evidence="3">CGMCC 1.10759</strain>
    </source>
</reference>
<name>A0ABV8T0P2_9GAMM</name>
<keyword evidence="1" id="KW-0732">Signal</keyword>
<dbReference type="Proteomes" id="UP001595904">
    <property type="component" value="Unassembled WGS sequence"/>
</dbReference>
<keyword evidence="3" id="KW-1185">Reference proteome</keyword>
<feature type="signal peptide" evidence="1">
    <location>
        <begin position="1"/>
        <end position="25"/>
    </location>
</feature>
<protein>
    <submittedName>
        <fullName evidence="2">DUF3750 domain-containing protein</fullName>
    </submittedName>
</protein>
<dbReference type="InterPro" id="IPR022224">
    <property type="entry name" value="DUF3750"/>
</dbReference>
<proteinExistence type="predicted"/>
<comment type="caution">
    <text evidence="2">The sequence shown here is derived from an EMBL/GenBank/DDBJ whole genome shotgun (WGS) entry which is preliminary data.</text>
</comment>